<dbReference type="AlphaFoldDB" id="X1DWQ8"/>
<reference evidence="1" key="1">
    <citation type="journal article" date="2014" name="Front. Microbiol.">
        <title>High frequency of phylogenetically diverse reductive dehalogenase-homologous genes in deep subseafloor sedimentary metagenomes.</title>
        <authorList>
            <person name="Kawai M."/>
            <person name="Futagami T."/>
            <person name="Toyoda A."/>
            <person name="Takaki Y."/>
            <person name="Nishi S."/>
            <person name="Hori S."/>
            <person name="Arai W."/>
            <person name="Tsubouchi T."/>
            <person name="Morono Y."/>
            <person name="Uchiyama I."/>
            <person name="Ito T."/>
            <person name="Fujiyama A."/>
            <person name="Inagaki F."/>
            <person name="Takami H."/>
        </authorList>
    </citation>
    <scope>NUCLEOTIDE SEQUENCE</scope>
    <source>
        <strain evidence="1">Expedition CK06-06</strain>
    </source>
</reference>
<protein>
    <submittedName>
        <fullName evidence="1">Uncharacterized protein</fullName>
    </submittedName>
</protein>
<proteinExistence type="predicted"/>
<comment type="caution">
    <text evidence="1">The sequence shown here is derived from an EMBL/GenBank/DDBJ whole genome shotgun (WGS) entry which is preliminary data.</text>
</comment>
<feature type="non-terminal residue" evidence="1">
    <location>
        <position position="153"/>
    </location>
</feature>
<evidence type="ECO:0000313" key="1">
    <source>
        <dbReference type="EMBL" id="GAH00823.1"/>
    </source>
</evidence>
<sequence length="153" mass="17260">MENAFLQLCRFFPCNFADGFIFFRTPKFSHNALERPYDDIVLNKKEPFEEILSNNEYYLAAATLYSNMLQGLEVVVGLATGVIGSGAEAYFRAYGKDAGELHGAWLNNFKTLIRETQLEGEIPGPVSPAQFNKILQNMDFRAEGDKEHGRILV</sequence>
<dbReference type="EMBL" id="BART01022797">
    <property type="protein sequence ID" value="GAH00823.1"/>
    <property type="molecule type" value="Genomic_DNA"/>
</dbReference>
<organism evidence="1">
    <name type="scientific">marine sediment metagenome</name>
    <dbReference type="NCBI Taxonomy" id="412755"/>
    <lineage>
        <taxon>unclassified sequences</taxon>
        <taxon>metagenomes</taxon>
        <taxon>ecological metagenomes</taxon>
    </lineage>
</organism>
<accession>X1DWQ8</accession>
<name>X1DWQ8_9ZZZZ</name>
<gene>
    <name evidence="1" type="ORF">S01H4_41645</name>
</gene>